<reference evidence="2" key="2">
    <citation type="submission" date="2023-06" db="EMBL/GenBank/DDBJ databases">
        <authorList>
            <consortium name="Lawrence Berkeley National Laboratory"/>
            <person name="Mondo S.J."/>
            <person name="Hensen N."/>
            <person name="Bonometti L."/>
            <person name="Westerberg I."/>
            <person name="Brannstrom I.O."/>
            <person name="Guillou S."/>
            <person name="Cros-Aarteil S."/>
            <person name="Calhoun S."/>
            <person name="Haridas S."/>
            <person name="Kuo A."/>
            <person name="Pangilinan J."/>
            <person name="Riley R."/>
            <person name="Labutti K."/>
            <person name="Andreopoulos B."/>
            <person name="Lipzen A."/>
            <person name="Chen C."/>
            <person name="Yanf M."/>
            <person name="Daum C."/>
            <person name="Ng V."/>
            <person name="Clum A."/>
            <person name="Steindorff A."/>
            <person name="Ohm R."/>
            <person name="Martin F."/>
            <person name="Silar P."/>
            <person name="Natvig D."/>
            <person name="Lalanne C."/>
            <person name="Gautier V."/>
            <person name="Ament-Velasquez S.L."/>
            <person name="Kruys A."/>
            <person name="Hutchinson M.I."/>
            <person name="Powell A.J."/>
            <person name="Barry K."/>
            <person name="Miller A.N."/>
            <person name="Grigoriev I.V."/>
            <person name="Debuchy R."/>
            <person name="Gladieux P."/>
            <person name="Thoren M.H."/>
            <person name="Johannesson H."/>
        </authorList>
    </citation>
    <scope>NUCLEOTIDE SEQUENCE</scope>
    <source>
        <strain evidence="2">CBS 626.80</strain>
    </source>
</reference>
<feature type="coiled-coil region" evidence="1">
    <location>
        <begin position="135"/>
        <end position="169"/>
    </location>
</feature>
<keyword evidence="1" id="KW-0175">Coiled coil</keyword>
<accession>A0AAN6NKC4</accession>
<evidence type="ECO:0000313" key="3">
    <source>
        <dbReference type="Proteomes" id="UP001303222"/>
    </source>
</evidence>
<proteinExistence type="predicted"/>
<gene>
    <name evidence="2" type="ORF">QBC32DRAFT_225605</name>
</gene>
<comment type="caution">
    <text evidence="2">The sequence shown here is derived from an EMBL/GenBank/DDBJ whole genome shotgun (WGS) entry which is preliminary data.</text>
</comment>
<protein>
    <submittedName>
        <fullName evidence="2">Uncharacterized protein</fullName>
    </submittedName>
</protein>
<reference evidence="2" key="1">
    <citation type="journal article" date="2023" name="Mol. Phylogenet. Evol.">
        <title>Genome-scale phylogeny and comparative genomics of the fungal order Sordariales.</title>
        <authorList>
            <person name="Hensen N."/>
            <person name="Bonometti L."/>
            <person name="Westerberg I."/>
            <person name="Brannstrom I.O."/>
            <person name="Guillou S."/>
            <person name="Cros-Aarteil S."/>
            <person name="Calhoun S."/>
            <person name="Haridas S."/>
            <person name="Kuo A."/>
            <person name="Mondo S."/>
            <person name="Pangilinan J."/>
            <person name="Riley R."/>
            <person name="LaButti K."/>
            <person name="Andreopoulos B."/>
            <person name="Lipzen A."/>
            <person name="Chen C."/>
            <person name="Yan M."/>
            <person name="Daum C."/>
            <person name="Ng V."/>
            <person name="Clum A."/>
            <person name="Steindorff A."/>
            <person name="Ohm R.A."/>
            <person name="Martin F."/>
            <person name="Silar P."/>
            <person name="Natvig D.O."/>
            <person name="Lalanne C."/>
            <person name="Gautier V."/>
            <person name="Ament-Velasquez S.L."/>
            <person name="Kruys A."/>
            <person name="Hutchinson M.I."/>
            <person name="Powell A.J."/>
            <person name="Barry K."/>
            <person name="Miller A.N."/>
            <person name="Grigoriev I.V."/>
            <person name="Debuchy R."/>
            <person name="Gladieux P."/>
            <person name="Hiltunen Thoren M."/>
            <person name="Johannesson H."/>
        </authorList>
    </citation>
    <scope>NUCLEOTIDE SEQUENCE</scope>
    <source>
        <strain evidence="2">CBS 626.80</strain>
    </source>
</reference>
<name>A0AAN6NKC4_9PEZI</name>
<evidence type="ECO:0000313" key="2">
    <source>
        <dbReference type="EMBL" id="KAK3946721.1"/>
    </source>
</evidence>
<sequence length="260" mass="29587">SPCHILRAASFGISTAQPLKTGLRRSFTAIARCGLVLQSKRKISVTFANRDQQDGSQTPMVPSSHNIFVIPFHTSGVGRAKSGWGRPYDCNKSVEAARKPICEMCKVNPTVDVYAYPVPGWDRKGIVDYDFTSFCKDCKQKMQKDLRKMKEAEGKAEAALEERVNKMREHLRSLPPGELVPFVYVVEKMAREPQVSRLAAMTVIALLDRELRIVKVGNRWMCDKGRMDAMDFEGWNGELNNSSEAVYYRETQRQRRKQKH</sequence>
<dbReference type="Proteomes" id="UP001303222">
    <property type="component" value="Unassembled WGS sequence"/>
</dbReference>
<keyword evidence="3" id="KW-1185">Reference proteome</keyword>
<dbReference type="EMBL" id="MU859550">
    <property type="protein sequence ID" value="KAK3946721.1"/>
    <property type="molecule type" value="Genomic_DNA"/>
</dbReference>
<feature type="non-terminal residue" evidence="2">
    <location>
        <position position="1"/>
    </location>
</feature>
<dbReference type="AlphaFoldDB" id="A0AAN6NKC4"/>
<organism evidence="2 3">
    <name type="scientific">Pseudoneurospora amorphoporcata</name>
    <dbReference type="NCBI Taxonomy" id="241081"/>
    <lineage>
        <taxon>Eukaryota</taxon>
        <taxon>Fungi</taxon>
        <taxon>Dikarya</taxon>
        <taxon>Ascomycota</taxon>
        <taxon>Pezizomycotina</taxon>
        <taxon>Sordariomycetes</taxon>
        <taxon>Sordariomycetidae</taxon>
        <taxon>Sordariales</taxon>
        <taxon>Sordariaceae</taxon>
        <taxon>Pseudoneurospora</taxon>
    </lineage>
</organism>
<evidence type="ECO:0000256" key="1">
    <source>
        <dbReference type="SAM" id="Coils"/>
    </source>
</evidence>